<evidence type="ECO:0000313" key="2">
    <source>
        <dbReference type="Proteomes" id="UP000006976"/>
    </source>
</evidence>
<dbReference type="EMBL" id="AHEV01000051">
    <property type="protein sequence ID" value="EJR29995.1"/>
    <property type="molecule type" value="Genomic_DNA"/>
</dbReference>
<sequence>MPPRRPSMGDLFRLSYRYAVRNDHGIATIGAFPVINYTPDFNFDIIFVKNSAGTITTFSNMIHDDYAIGFLHNRFRHENIIHDNVTYVTGFPNYEFSRTENGIDGGVILLKPEAVEIHELRIGTYGIPSRITNHAHVMQALHGVDQYAKENQFVGGMVDCFINSYVARVFLFKEEYFVRQQVAEWRLKQEE</sequence>
<evidence type="ECO:0000313" key="1">
    <source>
        <dbReference type="EMBL" id="EJR29995.1"/>
    </source>
</evidence>
<evidence type="ECO:0008006" key="3">
    <source>
        <dbReference type="Google" id="ProtNLM"/>
    </source>
</evidence>
<protein>
    <recommendedName>
        <fullName evidence="3">DUF447 family protein</fullName>
    </recommendedName>
</protein>
<reference evidence="1 2" key="1">
    <citation type="submission" date="2012-04" db="EMBL/GenBank/DDBJ databases">
        <title>The Genome Sequence of Bacillus cereus VD078.</title>
        <authorList>
            <consortium name="The Broad Institute Genome Sequencing Platform"/>
            <consortium name="The Broad Institute Genome Sequencing Center for Infectious Disease"/>
            <person name="Feldgarden M."/>
            <person name="Van der Auwera G.A."/>
            <person name="Mahillon J."/>
            <person name="Duprez V."/>
            <person name="Timmery S."/>
            <person name="Mattelet C."/>
            <person name="Dierick K."/>
            <person name="Sun M."/>
            <person name="Yu Z."/>
            <person name="Zhu L."/>
            <person name="Hu X."/>
            <person name="Shank E.B."/>
            <person name="Swiecicka I."/>
            <person name="Hansen B.M."/>
            <person name="Andrup L."/>
            <person name="Young S.K."/>
            <person name="Zeng Q."/>
            <person name="Gargeya S."/>
            <person name="Fitzgerald M."/>
            <person name="Haas B."/>
            <person name="Abouelleil A."/>
            <person name="Alvarado L."/>
            <person name="Arachchi H.M."/>
            <person name="Berlin A."/>
            <person name="Chapman S.B."/>
            <person name="Goldberg J."/>
            <person name="Griggs A."/>
            <person name="Gujja S."/>
            <person name="Hansen M."/>
            <person name="Howarth C."/>
            <person name="Imamovic A."/>
            <person name="Larimer J."/>
            <person name="McCowen C."/>
            <person name="Montmayeur A."/>
            <person name="Murphy C."/>
            <person name="Neiman D."/>
            <person name="Pearson M."/>
            <person name="Priest M."/>
            <person name="Roberts A."/>
            <person name="Saif S."/>
            <person name="Shea T."/>
            <person name="Sisk P."/>
            <person name="Sykes S."/>
            <person name="Wortman J."/>
            <person name="Nusbaum C."/>
            <person name="Birren B."/>
        </authorList>
    </citation>
    <scope>NUCLEOTIDE SEQUENCE [LARGE SCALE GENOMIC DNA]</scope>
    <source>
        <strain evidence="1 2">VD078</strain>
    </source>
</reference>
<proteinExistence type="predicted"/>
<dbReference type="Proteomes" id="UP000006976">
    <property type="component" value="Unassembled WGS sequence"/>
</dbReference>
<comment type="caution">
    <text evidence="1">The sequence shown here is derived from an EMBL/GenBank/DDBJ whole genome shotgun (WGS) entry which is preliminary data.</text>
</comment>
<organism evidence="1 2">
    <name type="scientific">Bacillus mycoides</name>
    <dbReference type="NCBI Taxonomy" id="1405"/>
    <lineage>
        <taxon>Bacteria</taxon>
        <taxon>Bacillati</taxon>
        <taxon>Bacillota</taxon>
        <taxon>Bacilli</taxon>
        <taxon>Bacillales</taxon>
        <taxon>Bacillaceae</taxon>
        <taxon>Bacillus</taxon>
        <taxon>Bacillus cereus group</taxon>
    </lineage>
</organism>
<accession>A0ABC9QVG9</accession>
<name>A0ABC9QVG9_BACMY</name>
<gene>
    <name evidence="1" type="ORF">III_05764</name>
</gene>
<dbReference type="AlphaFoldDB" id="A0ABC9QVG9"/>